<dbReference type="SUPFAM" id="SSF52922">
    <property type="entry name" value="TK C-terminal domain-like"/>
    <property type="match status" value="1"/>
</dbReference>
<feature type="domain" description="Transketolase-like pyrimidine-binding" evidence="13">
    <location>
        <begin position="353"/>
        <end position="517"/>
    </location>
</feature>
<comment type="cofactor">
    <cofactor evidence="1">
        <name>Mg(2+)</name>
        <dbReference type="ChEBI" id="CHEBI:18420"/>
    </cofactor>
</comment>
<dbReference type="InterPro" id="IPR009014">
    <property type="entry name" value="Transketo_C/PFOR_II"/>
</dbReference>
<dbReference type="HAMAP" id="MF_00315">
    <property type="entry name" value="DXP_synth"/>
    <property type="match status" value="1"/>
</dbReference>
<evidence type="ECO:0000256" key="10">
    <source>
        <dbReference type="ARBA" id="ARBA00022977"/>
    </source>
</evidence>
<dbReference type="SMART" id="SM00861">
    <property type="entry name" value="Transket_pyr"/>
    <property type="match status" value="1"/>
</dbReference>
<dbReference type="Pfam" id="PF02779">
    <property type="entry name" value="Transket_pyr"/>
    <property type="match status" value="1"/>
</dbReference>
<keyword evidence="10" id="KW-0784">Thiamine biosynthesis</keyword>
<evidence type="ECO:0000256" key="12">
    <source>
        <dbReference type="ARBA" id="ARBA00023229"/>
    </source>
</evidence>
<name>A0A5J4L0A1_9ZZZZ</name>
<evidence type="ECO:0000256" key="6">
    <source>
        <dbReference type="ARBA" id="ARBA00013150"/>
    </source>
</evidence>
<dbReference type="Pfam" id="PF13292">
    <property type="entry name" value="DXP_synthase_N"/>
    <property type="match status" value="1"/>
</dbReference>
<dbReference type="InterPro" id="IPR005475">
    <property type="entry name" value="Transketolase-like_Pyr-bd"/>
</dbReference>
<dbReference type="GO" id="GO:0005829">
    <property type="term" value="C:cytosol"/>
    <property type="evidence" value="ECO:0007669"/>
    <property type="project" value="TreeGrafter"/>
</dbReference>
<accession>A0A5J4L0A1</accession>
<sequence>MLIESIKSPQDLKSLKIADLQVIAEELRDVIIERVSINGGHLASNLGVVELTIALHYVFNSPEDKIVWDVGHQSYSHKLLTGRFHVFYTLRKYKGISGFPMISESPHDVFGTGHSSTSISAATGIIEARDIIKRLQISDLESQVSNKVIAVIGDGALTSGLAFEGLNHAGHLRKDLIVILNDNEMSISQNVGALSNYLNKVLTGTFYKKIKKETKAFLEGIPKIGETVAKIAQKAEGSMKGFFLPGGLFEDLGFNYLGPIDGHNIQLLIETLSNIKDTNEPTLIHVVTKKGKGYKFSEDDPCVYHGVGPFKTDLGIQKDSNEQKAEGIERRVKNKDNMPYAASPTLHAHHSPLSYSDIFGKALVEIAGSDRRIVAITAAMKEGTGLSDFAEKFPERFYDVGIAEPHAVTFAAGLASQGLRPVVAIYSTFMQRAYDEIIHDVCLQNLPVIFAIDRAGIVGEDGATHQGIFDISFLRHIPNILLMAPMDGQELKNMLRFAVSHNGPSAIRYPRGSVQKTEDRGQNIDIEIGKSEILMEGDDVAIIAIGNAVHPSLSAAEMLKNDGIDAAIINARFVKPIDEELIISMAKKTRRLITVEENVLAGGFGSAVLECLSDAGINDVLIKRIGIDDEFVEHGSQGILRGKYGLDGEGIYKTASAFLKTF</sequence>
<dbReference type="GO" id="GO:0008661">
    <property type="term" value="F:1-deoxy-D-xylulose-5-phosphate synthase activity"/>
    <property type="evidence" value="ECO:0007669"/>
    <property type="project" value="UniProtKB-EC"/>
</dbReference>
<dbReference type="InterPro" id="IPR049557">
    <property type="entry name" value="Transketolase_CS"/>
</dbReference>
<dbReference type="SUPFAM" id="SSF52518">
    <property type="entry name" value="Thiamin diphosphate-binding fold (THDP-binding)"/>
    <property type="match status" value="2"/>
</dbReference>
<dbReference type="PROSITE" id="PS00801">
    <property type="entry name" value="TRANSKETOLASE_1"/>
    <property type="match status" value="1"/>
</dbReference>
<comment type="caution">
    <text evidence="14">The sequence shown here is derived from an EMBL/GenBank/DDBJ whole genome shotgun (WGS) entry which is preliminary data.</text>
</comment>
<evidence type="ECO:0000256" key="7">
    <source>
        <dbReference type="ARBA" id="ARBA00022679"/>
    </source>
</evidence>
<dbReference type="Pfam" id="PF02780">
    <property type="entry name" value="Transketolase_C"/>
    <property type="match status" value="1"/>
</dbReference>
<dbReference type="Gene3D" id="3.40.50.920">
    <property type="match status" value="1"/>
</dbReference>
<evidence type="ECO:0000256" key="11">
    <source>
        <dbReference type="ARBA" id="ARBA00023052"/>
    </source>
</evidence>
<dbReference type="EC" id="2.2.1.7" evidence="6"/>
<keyword evidence="9" id="KW-0460">Magnesium</keyword>
<dbReference type="InterPro" id="IPR033248">
    <property type="entry name" value="Transketolase_C"/>
</dbReference>
<proteinExistence type="inferred from homology"/>
<evidence type="ECO:0000256" key="5">
    <source>
        <dbReference type="ARBA" id="ARBA00011738"/>
    </source>
</evidence>
<evidence type="ECO:0000256" key="1">
    <source>
        <dbReference type="ARBA" id="ARBA00001946"/>
    </source>
</evidence>
<gene>
    <name evidence="14" type="ORF">A45J_1419</name>
</gene>
<evidence type="ECO:0000259" key="13">
    <source>
        <dbReference type="SMART" id="SM00861"/>
    </source>
</evidence>
<dbReference type="Gene3D" id="3.40.50.970">
    <property type="match status" value="2"/>
</dbReference>
<dbReference type="InterPro" id="IPR005477">
    <property type="entry name" value="Dxylulose-5-P_synthase"/>
</dbReference>
<keyword evidence="7" id="KW-0808">Transferase</keyword>
<evidence type="ECO:0000256" key="3">
    <source>
        <dbReference type="ARBA" id="ARBA00004980"/>
    </source>
</evidence>
<dbReference type="GO" id="GO:0046872">
    <property type="term" value="F:metal ion binding"/>
    <property type="evidence" value="ECO:0007669"/>
    <property type="project" value="UniProtKB-KW"/>
</dbReference>
<dbReference type="PANTHER" id="PTHR43322:SF5">
    <property type="entry name" value="1-DEOXY-D-XYLULOSE-5-PHOSPHATE SYNTHASE, CHLOROPLASTIC"/>
    <property type="match status" value="1"/>
</dbReference>
<comment type="similarity">
    <text evidence="4">Belongs to the transketolase family. DXPS subfamily.</text>
</comment>
<reference evidence="14" key="1">
    <citation type="submission" date="2019-10" db="EMBL/GenBank/DDBJ databases">
        <title>Metagenomic sequencing of thiosulfate-disproportionating enrichment culture.</title>
        <authorList>
            <person name="Umezawa K."/>
            <person name="Kojima H."/>
            <person name="Fukui M."/>
        </authorList>
    </citation>
    <scope>NUCLEOTIDE SEQUENCE</scope>
    <source>
        <strain evidence="14">45J</strain>
    </source>
</reference>
<dbReference type="GO" id="GO:0009228">
    <property type="term" value="P:thiamine biosynthetic process"/>
    <property type="evidence" value="ECO:0007669"/>
    <property type="project" value="UniProtKB-KW"/>
</dbReference>
<dbReference type="UniPathway" id="UPA00064">
    <property type="reaction ID" value="UER00091"/>
</dbReference>
<protein>
    <recommendedName>
        <fullName evidence="6">1-deoxy-D-xylulose-5-phosphate synthase</fullName>
        <ecNumber evidence="6">2.2.1.7</ecNumber>
    </recommendedName>
</protein>
<evidence type="ECO:0000256" key="8">
    <source>
        <dbReference type="ARBA" id="ARBA00022723"/>
    </source>
</evidence>
<dbReference type="EMBL" id="BLAB01000001">
    <property type="protein sequence ID" value="GER93665.1"/>
    <property type="molecule type" value="Genomic_DNA"/>
</dbReference>
<keyword evidence="8" id="KW-0479">Metal-binding</keyword>
<evidence type="ECO:0000256" key="9">
    <source>
        <dbReference type="ARBA" id="ARBA00022842"/>
    </source>
</evidence>
<comment type="cofactor">
    <cofactor evidence="2">
        <name>thiamine diphosphate</name>
        <dbReference type="ChEBI" id="CHEBI:58937"/>
    </cofactor>
</comment>
<dbReference type="FunFam" id="3.40.50.970:FF:000005">
    <property type="entry name" value="1-deoxy-D-xylulose-5-phosphate synthase"/>
    <property type="match status" value="1"/>
</dbReference>
<evidence type="ECO:0000313" key="14">
    <source>
        <dbReference type="EMBL" id="GER93665.1"/>
    </source>
</evidence>
<dbReference type="InterPro" id="IPR029061">
    <property type="entry name" value="THDP-binding"/>
</dbReference>
<dbReference type="CDD" id="cd02007">
    <property type="entry name" value="TPP_DXS"/>
    <property type="match status" value="1"/>
</dbReference>
<keyword evidence="12" id="KW-0414">Isoprene biosynthesis</keyword>
<evidence type="ECO:0000256" key="4">
    <source>
        <dbReference type="ARBA" id="ARBA00011081"/>
    </source>
</evidence>
<evidence type="ECO:0000256" key="2">
    <source>
        <dbReference type="ARBA" id="ARBA00001964"/>
    </source>
</evidence>
<dbReference type="AlphaFoldDB" id="A0A5J4L0A1"/>
<comment type="pathway">
    <text evidence="3">Metabolic intermediate biosynthesis; 1-deoxy-D-xylulose 5-phosphate biosynthesis; 1-deoxy-D-xylulose 5-phosphate from D-glyceraldehyde 3-phosphate and pyruvate: step 1/1.</text>
</comment>
<dbReference type="InterPro" id="IPR020826">
    <property type="entry name" value="Transketolase_BS"/>
</dbReference>
<dbReference type="CDD" id="cd07033">
    <property type="entry name" value="TPP_PYR_DXS_TK_like"/>
    <property type="match status" value="1"/>
</dbReference>
<dbReference type="NCBIfam" id="NF003933">
    <property type="entry name" value="PRK05444.2-2"/>
    <property type="match status" value="1"/>
</dbReference>
<dbReference type="GO" id="GO:0019288">
    <property type="term" value="P:isopentenyl diphosphate biosynthetic process, methylerythritol 4-phosphate pathway"/>
    <property type="evidence" value="ECO:0007669"/>
    <property type="project" value="TreeGrafter"/>
</dbReference>
<dbReference type="FunFam" id="3.40.50.920:FF:000002">
    <property type="entry name" value="1-deoxy-D-xylulose-5-phosphate synthase"/>
    <property type="match status" value="1"/>
</dbReference>
<keyword evidence="11" id="KW-0786">Thiamine pyrophosphate</keyword>
<dbReference type="PANTHER" id="PTHR43322">
    <property type="entry name" value="1-D-DEOXYXYLULOSE 5-PHOSPHATE SYNTHASE-RELATED"/>
    <property type="match status" value="1"/>
</dbReference>
<dbReference type="PROSITE" id="PS00802">
    <property type="entry name" value="TRANSKETOLASE_2"/>
    <property type="match status" value="1"/>
</dbReference>
<organism evidence="14">
    <name type="scientific">hot springs metagenome</name>
    <dbReference type="NCBI Taxonomy" id="433727"/>
    <lineage>
        <taxon>unclassified sequences</taxon>
        <taxon>metagenomes</taxon>
        <taxon>ecological metagenomes</taxon>
    </lineage>
</organism>
<comment type="subunit">
    <text evidence="5">Homodimer.</text>
</comment>
<dbReference type="GO" id="GO:0016114">
    <property type="term" value="P:terpenoid biosynthetic process"/>
    <property type="evidence" value="ECO:0007669"/>
    <property type="project" value="InterPro"/>
</dbReference>